<comment type="function">
    <text evidence="11">Allosteric enzyme that catalyzes the rate-limiting step in glycogen catabolism, the phosphorolytic cleavage of glycogen to produce glucose-1-phosphate, and plays a central role in maintaining cellular and organismal glucose homeostasis.</text>
</comment>
<dbReference type="FunFam" id="3.40.50.2000:FF:000003">
    <property type="entry name" value="Alpha-1,4 glucan phosphorylase"/>
    <property type="match status" value="1"/>
</dbReference>
<protein>
    <recommendedName>
        <fullName evidence="11">Alpha-1,4 glucan phosphorylase</fullName>
        <ecNumber evidence="11">2.4.1.1</ecNumber>
    </recommendedName>
</protein>
<gene>
    <name evidence="12" type="ORF">H8707_03410</name>
</gene>
<keyword evidence="13" id="KW-1185">Reference proteome</keyword>
<dbReference type="EMBL" id="JACRTG010000008">
    <property type="protein sequence ID" value="MBC8587289.1"/>
    <property type="molecule type" value="Genomic_DNA"/>
</dbReference>
<evidence type="ECO:0000256" key="11">
    <source>
        <dbReference type="RuleBase" id="RU000587"/>
    </source>
</evidence>
<keyword evidence="6 11" id="KW-0808">Transferase</keyword>
<sequence length="807" mass="93534">MTKELFLEELQKALYQVSGKDIKDASDRELYIGLGTLLKENIGKNFSGRNKLYRDEHVKQVFYLSMEFLTGTFTKKNLQYLGLYDIAKEAFAELNRPLEKILDEEEDPGLGNGGLGRLAVAFLDSLASLKMPGHGYGLRYEKGLFKQVIYENKQLELPDDWVHNANIWEFKREDESYEVQIGGRIDISGFRNKLIFTHVDYDRVKAVPYDIPMLGYKNNAVNYLRLWSAESYEDIDFREFAKGNFQASFKNIIKAKTITQFLYPEDSNIEGKKLRLKQEYFLVSASIQDLVKKYKDEGLPLADFYKYRVIHINDTHPVLAIPELMRVLIDENYMEWEDAWEITTKTFGFTNHTILSEAMERWNIDLFKEILPRIWMIIEEINHRYIYFLKNEKGIAEGEMLDKLSIISDGQVRMVNLAIAGSFSVNGVAELHTNILKEKVLNDFYNVYPEKFNNKTNGIVHRRWLLNANSELSSFIQKLIGDEFISNPLALEGLLQYTDDSNVLKELANIKHHNKERLVKYVYDTQGIKLSPYSIFDIHIKRIHEYKRQLLNILHIMYLYERLKQNPNLDIVPRTFIFGGKAAPGYHTAKEVIRLINSVANVINSDLTIKDKLKVVFIENYNISNAEILFPAADISEQISTTTKEASGTGNMKFMMNGAITLATLDGANVEISGEVGEDNIIIFGLKSHEVYEYYENGNYNALDIYNSDKELKSVVDKLISKDSITGYETFGELYDLLTKYNDTYFVLKDFDSYRLAHERINDLYRDFHRWNRMSLINIAKSGIFSSDNTIKKYAEEIWNIKPIGNR</sequence>
<dbReference type="InterPro" id="IPR011833">
    <property type="entry name" value="Glycg_phsphrylas"/>
</dbReference>
<dbReference type="PANTHER" id="PTHR11468">
    <property type="entry name" value="GLYCOGEN PHOSPHORYLASE"/>
    <property type="match status" value="1"/>
</dbReference>
<evidence type="ECO:0000256" key="4">
    <source>
        <dbReference type="ARBA" id="ARBA00022533"/>
    </source>
</evidence>
<keyword evidence="5 11" id="KW-0328">Glycosyltransferase</keyword>
<evidence type="ECO:0000256" key="8">
    <source>
        <dbReference type="ARBA" id="ARBA00023277"/>
    </source>
</evidence>
<evidence type="ECO:0000256" key="3">
    <source>
        <dbReference type="ARBA" id="ARBA00006047"/>
    </source>
</evidence>
<dbReference type="RefSeq" id="WP_262428759.1">
    <property type="nucleotide sequence ID" value="NZ_JACRTG010000008.1"/>
</dbReference>
<comment type="function">
    <text evidence="9">Phosphorylase is an important allosteric enzyme in carbohydrate metabolism. Enzymes from different sources differ in their regulatory mechanisms and in their natural substrates. However, all known phosphorylases share catalytic and structural properties.</text>
</comment>
<evidence type="ECO:0000256" key="6">
    <source>
        <dbReference type="ARBA" id="ARBA00022679"/>
    </source>
</evidence>
<reference evidence="12" key="1">
    <citation type="submission" date="2020-08" db="EMBL/GenBank/DDBJ databases">
        <title>Genome public.</title>
        <authorList>
            <person name="Liu C."/>
            <person name="Sun Q."/>
        </authorList>
    </citation>
    <scope>NUCLEOTIDE SEQUENCE</scope>
    <source>
        <strain evidence="12">BX21</strain>
    </source>
</reference>
<evidence type="ECO:0000256" key="1">
    <source>
        <dbReference type="ARBA" id="ARBA00001275"/>
    </source>
</evidence>
<comment type="cofactor">
    <cofactor evidence="2 11">
        <name>pyridoxal 5'-phosphate</name>
        <dbReference type="ChEBI" id="CHEBI:597326"/>
    </cofactor>
</comment>
<accession>A0A926EVX5</accession>
<keyword evidence="4" id="KW-0021">Allosteric enzyme</keyword>
<organism evidence="12 13">
    <name type="scientific">Paratissierella segnis</name>
    <dbReference type="NCBI Taxonomy" id="2763679"/>
    <lineage>
        <taxon>Bacteria</taxon>
        <taxon>Bacillati</taxon>
        <taxon>Bacillota</taxon>
        <taxon>Tissierellia</taxon>
        <taxon>Tissierellales</taxon>
        <taxon>Tissierellaceae</taxon>
        <taxon>Paratissierella</taxon>
    </lineage>
</organism>
<name>A0A926EVX5_9FIRM</name>
<dbReference type="Pfam" id="PF00343">
    <property type="entry name" value="Phosphorylase"/>
    <property type="match status" value="1"/>
</dbReference>
<comment type="catalytic activity">
    <reaction evidence="1 11">
        <text>[(1-&gt;4)-alpha-D-glucosyl](n) + phosphate = [(1-&gt;4)-alpha-D-glucosyl](n-1) + alpha-D-glucose 1-phosphate</text>
        <dbReference type="Rhea" id="RHEA:41732"/>
        <dbReference type="Rhea" id="RHEA-COMP:9584"/>
        <dbReference type="Rhea" id="RHEA-COMP:9586"/>
        <dbReference type="ChEBI" id="CHEBI:15444"/>
        <dbReference type="ChEBI" id="CHEBI:43474"/>
        <dbReference type="ChEBI" id="CHEBI:58601"/>
        <dbReference type="EC" id="2.4.1.1"/>
    </reaction>
</comment>
<dbReference type="Gene3D" id="3.40.50.2000">
    <property type="entry name" value="Glycogen Phosphorylase B"/>
    <property type="match status" value="2"/>
</dbReference>
<proteinExistence type="inferred from homology"/>
<dbReference type="Proteomes" id="UP000601171">
    <property type="component" value="Unassembled WGS sequence"/>
</dbReference>
<dbReference type="NCBIfam" id="TIGR02093">
    <property type="entry name" value="P_ylase"/>
    <property type="match status" value="1"/>
</dbReference>
<comment type="caution">
    <text evidence="12">The sequence shown here is derived from an EMBL/GenBank/DDBJ whole genome shotgun (WGS) entry which is preliminary data.</text>
</comment>
<comment type="similarity">
    <text evidence="3 11">Belongs to the glycogen phosphorylase family.</text>
</comment>
<dbReference type="PROSITE" id="PS00102">
    <property type="entry name" value="PHOSPHORYLASE"/>
    <property type="match status" value="1"/>
</dbReference>
<evidence type="ECO:0000313" key="13">
    <source>
        <dbReference type="Proteomes" id="UP000601171"/>
    </source>
</evidence>
<dbReference type="GO" id="GO:0008184">
    <property type="term" value="F:glycogen phosphorylase activity"/>
    <property type="evidence" value="ECO:0007669"/>
    <property type="project" value="InterPro"/>
</dbReference>
<dbReference type="AlphaFoldDB" id="A0A926EVX5"/>
<keyword evidence="8 11" id="KW-0119">Carbohydrate metabolism</keyword>
<dbReference type="CDD" id="cd04300">
    <property type="entry name" value="GT35_Glycogen_Phosphorylase"/>
    <property type="match status" value="1"/>
</dbReference>
<dbReference type="PIRSF" id="PIRSF000460">
    <property type="entry name" value="Pprylas_GlgP"/>
    <property type="match status" value="1"/>
</dbReference>
<keyword evidence="7 10" id="KW-0663">Pyridoxal phosphate</keyword>
<evidence type="ECO:0000313" key="12">
    <source>
        <dbReference type="EMBL" id="MBC8587289.1"/>
    </source>
</evidence>
<dbReference type="SUPFAM" id="SSF53756">
    <property type="entry name" value="UDP-Glycosyltransferase/glycogen phosphorylase"/>
    <property type="match status" value="1"/>
</dbReference>
<dbReference type="GO" id="GO:0005980">
    <property type="term" value="P:glycogen catabolic process"/>
    <property type="evidence" value="ECO:0007669"/>
    <property type="project" value="UniProtKB-ARBA"/>
</dbReference>
<evidence type="ECO:0000256" key="9">
    <source>
        <dbReference type="ARBA" id="ARBA00025174"/>
    </source>
</evidence>
<dbReference type="FunFam" id="3.40.50.2000:FF:000807">
    <property type="entry name" value="Alpha-glucan phosphorylase 2, cytosolic"/>
    <property type="match status" value="1"/>
</dbReference>
<dbReference type="GO" id="GO:0005737">
    <property type="term" value="C:cytoplasm"/>
    <property type="evidence" value="ECO:0007669"/>
    <property type="project" value="TreeGrafter"/>
</dbReference>
<evidence type="ECO:0000256" key="7">
    <source>
        <dbReference type="ARBA" id="ARBA00022898"/>
    </source>
</evidence>
<feature type="modified residue" description="N6-(pyridoxal phosphate)lysine" evidence="10">
    <location>
        <position position="653"/>
    </location>
</feature>
<evidence type="ECO:0000256" key="10">
    <source>
        <dbReference type="PIRSR" id="PIRSR000460-1"/>
    </source>
</evidence>
<dbReference type="InterPro" id="IPR035090">
    <property type="entry name" value="Pyridoxal_P_attach_site"/>
</dbReference>
<dbReference type="EC" id="2.4.1.1" evidence="11"/>
<dbReference type="PANTHER" id="PTHR11468:SF3">
    <property type="entry name" value="GLYCOGEN PHOSPHORYLASE, LIVER FORM"/>
    <property type="match status" value="1"/>
</dbReference>
<dbReference type="InterPro" id="IPR000811">
    <property type="entry name" value="Glyco_trans_35"/>
</dbReference>
<dbReference type="GO" id="GO:0030170">
    <property type="term" value="F:pyridoxal phosphate binding"/>
    <property type="evidence" value="ECO:0007669"/>
    <property type="project" value="InterPro"/>
</dbReference>
<evidence type="ECO:0000256" key="2">
    <source>
        <dbReference type="ARBA" id="ARBA00001933"/>
    </source>
</evidence>
<evidence type="ECO:0000256" key="5">
    <source>
        <dbReference type="ARBA" id="ARBA00022676"/>
    </source>
</evidence>